<feature type="compositionally biased region" description="Pro residues" evidence="2">
    <location>
        <begin position="201"/>
        <end position="218"/>
    </location>
</feature>
<keyword evidence="5" id="KW-1185">Reference proteome</keyword>
<dbReference type="EMBL" id="KV454295">
    <property type="protein sequence ID" value="ODQ72814.1"/>
    <property type="molecule type" value="Genomic_DNA"/>
</dbReference>
<protein>
    <recommendedName>
        <fullName evidence="3">Xylanolytic transcriptional activator regulatory domain-containing protein</fullName>
    </recommendedName>
</protein>
<evidence type="ECO:0000256" key="2">
    <source>
        <dbReference type="SAM" id="MobiDB-lite"/>
    </source>
</evidence>
<sequence>MRYLGALFVGAPDYTLAEVRTSIKSYLFTKSPLTRPLPQNIQALVLLALRIEDRACGIWLTTAIRMACALGWNRSVKPPVPSAPLAMTDFLWWTLVCEDIWLFVFTGTSSLIYARDFKVRNPTSPAFFCDIVGLSNVARHLLRPETVDAAMPSAGQELLANWEATHQGIASVQIPEPPPPQQTTKDDLLSSGLPSESSQWTPPPPSSETSPQTPPSPSSAPSLSMNTTLTPTALIQLVYAAVVGLLVLDTAVTRNRDPHLLIDAQRRTILHMALVLESRFRNGAFARWRLLAKLADIAGAALSVLGMQRGREWAAERGDGAGDIRTLEDLWEYWEVGDEEAIKKESGRINVHPTLTQG</sequence>
<reference evidence="4 5" key="1">
    <citation type="journal article" date="2016" name="Proc. Natl. Acad. Sci. U.S.A.">
        <title>Comparative genomics of biotechnologically important yeasts.</title>
        <authorList>
            <person name="Riley R."/>
            <person name="Haridas S."/>
            <person name="Wolfe K.H."/>
            <person name="Lopes M.R."/>
            <person name="Hittinger C.T."/>
            <person name="Goeker M."/>
            <person name="Salamov A.A."/>
            <person name="Wisecaver J.H."/>
            <person name="Long T.M."/>
            <person name="Calvey C.H."/>
            <person name="Aerts A.L."/>
            <person name="Barry K.W."/>
            <person name="Choi C."/>
            <person name="Clum A."/>
            <person name="Coughlan A.Y."/>
            <person name="Deshpande S."/>
            <person name="Douglass A.P."/>
            <person name="Hanson S.J."/>
            <person name="Klenk H.-P."/>
            <person name="LaButti K.M."/>
            <person name="Lapidus A."/>
            <person name="Lindquist E.A."/>
            <person name="Lipzen A.M."/>
            <person name="Meier-Kolthoff J.P."/>
            <person name="Ohm R.A."/>
            <person name="Otillar R.P."/>
            <person name="Pangilinan J.L."/>
            <person name="Peng Y."/>
            <person name="Rokas A."/>
            <person name="Rosa C.A."/>
            <person name="Scheuner C."/>
            <person name="Sibirny A.A."/>
            <person name="Slot J.C."/>
            <person name="Stielow J.B."/>
            <person name="Sun H."/>
            <person name="Kurtzman C.P."/>
            <person name="Blackwell M."/>
            <person name="Grigoriev I.V."/>
            <person name="Jeffries T.W."/>
        </authorList>
    </citation>
    <scope>NUCLEOTIDE SEQUENCE [LARGE SCALE GENOMIC DNA]</scope>
    <source>
        <strain evidence="4 5">NRRL Y-11557</strain>
    </source>
</reference>
<dbReference type="AlphaFoldDB" id="A0A1E3Q5P1"/>
<dbReference type="Proteomes" id="UP000094385">
    <property type="component" value="Unassembled WGS sequence"/>
</dbReference>
<dbReference type="GO" id="GO:0008270">
    <property type="term" value="F:zinc ion binding"/>
    <property type="evidence" value="ECO:0007669"/>
    <property type="project" value="InterPro"/>
</dbReference>
<organism evidence="4 5">
    <name type="scientific">Lipomyces starkeyi NRRL Y-11557</name>
    <dbReference type="NCBI Taxonomy" id="675824"/>
    <lineage>
        <taxon>Eukaryota</taxon>
        <taxon>Fungi</taxon>
        <taxon>Dikarya</taxon>
        <taxon>Ascomycota</taxon>
        <taxon>Saccharomycotina</taxon>
        <taxon>Lipomycetes</taxon>
        <taxon>Lipomycetales</taxon>
        <taxon>Lipomycetaceae</taxon>
        <taxon>Lipomyces</taxon>
    </lineage>
</organism>
<keyword evidence="1" id="KW-0539">Nucleus</keyword>
<accession>A0A1E3Q5P1</accession>
<dbReference type="InterPro" id="IPR007219">
    <property type="entry name" value="XnlR_reg_dom"/>
</dbReference>
<dbReference type="CDD" id="cd12148">
    <property type="entry name" value="fungal_TF_MHR"/>
    <property type="match status" value="1"/>
</dbReference>
<dbReference type="GO" id="GO:0003677">
    <property type="term" value="F:DNA binding"/>
    <property type="evidence" value="ECO:0007669"/>
    <property type="project" value="InterPro"/>
</dbReference>
<evidence type="ECO:0000313" key="4">
    <source>
        <dbReference type="EMBL" id="ODQ72814.1"/>
    </source>
</evidence>
<dbReference type="GO" id="GO:0006351">
    <property type="term" value="P:DNA-templated transcription"/>
    <property type="evidence" value="ECO:0007669"/>
    <property type="project" value="InterPro"/>
</dbReference>
<name>A0A1E3Q5P1_LIPST</name>
<feature type="domain" description="Xylanolytic transcriptional activator regulatory" evidence="3">
    <location>
        <begin position="56"/>
        <end position="128"/>
    </location>
</feature>
<gene>
    <name evidence="4" type="ORF">LIPSTDRAFT_309156</name>
</gene>
<dbReference type="OrthoDB" id="3365636at2759"/>
<feature type="region of interest" description="Disordered" evidence="2">
    <location>
        <begin position="171"/>
        <end position="225"/>
    </location>
</feature>
<evidence type="ECO:0000259" key="3">
    <source>
        <dbReference type="SMART" id="SM00906"/>
    </source>
</evidence>
<evidence type="ECO:0000313" key="5">
    <source>
        <dbReference type="Proteomes" id="UP000094385"/>
    </source>
</evidence>
<dbReference type="SMART" id="SM00906">
    <property type="entry name" value="Fungal_trans"/>
    <property type="match status" value="1"/>
</dbReference>
<proteinExistence type="predicted"/>
<evidence type="ECO:0000256" key="1">
    <source>
        <dbReference type="ARBA" id="ARBA00023242"/>
    </source>
</evidence>